<dbReference type="NCBIfam" id="TIGR00254">
    <property type="entry name" value="GGDEF"/>
    <property type="match status" value="1"/>
</dbReference>
<proteinExistence type="predicted"/>
<gene>
    <name evidence="2" type="ORF">HRUBRA_00064</name>
</gene>
<name>A0A095X3B3_9GAMM</name>
<dbReference type="HOGENOM" id="CLU_737237_0_0_6"/>
<protein>
    <recommendedName>
        <fullName evidence="1">GGDEF domain-containing protein</fullName>
    </recommendedName>
</protein>
<dbReference type="CDD" id="cd01949">
    <property type="entry name" value="GGDEF"/>
    <property type="match status" value="1"/>
</dbReference>
<organism evidence="2 3">
    <name type="scientific">Pseudohaliea rubra DSM 19751</name>
    <dbReference type="NCBI Taxonomy" id="1265313"/>
    <lineage>
        <taxon>Bacteria</taxon>
        <taxon>Pseudomonadati</taxon>
        <taxon>Pseudomonadota</taxon>
        <taxon>Gammaproteobacteria</taxon>
        <taxon>Cellvibrionales</taxon>
        <taxon>Halieaceae</taxon>
        <taxon>Pseudohaliea</taxon>
    </lineage>
</organism>
<dbReference type="Gene3D" id="3.30.70.270">
    <property type="match status" value="1"/>
</dbReference>
<dbReference type="eggNOG" id="COG3706">
    <property type="taxonomic scope" value="Bacteria"/>
</dbReference>
<dbReference type="Pfam" id="PF00990">
    <property type="entry name" value="GGDEF"/>
    <property type="match status" value="1"/>
</dbReference>
<dbReference type="Proteomes" id="UP000029640">
    <property type="component" value="Unassembled WGS sequence"/>
</dbReference>
<dbReference type="GO" id="GO:0071111">
    <property type="term" value="F:cyclic-guanylate-specific phosphodiesterase activity"/>
    <property type="evidence" value="ECO:0007669"/>
    <property type="project" value="InterPro"/>
</dbReference>
<feature type="domain" description="GGDEF" evidence="1">
    <location>
        <begin position="199"/>
        <end position="340"/>
    </location>
</feature>
<dbReference type="SUPFAM" id="SSF55073">
    <property type="entry name" value="Nucleotide cyclase"/>
    <property type="match status" value="1"/>
</dbReference>
<accession>A0A095X3B3</accession>
<evidence type="ECO:0000313" key="2">
    <source>
        <dbReference type="EMBL" id="KGE05384.1"/>
    </source>
</evidence>
<dbReference type="SMART" id="SM00267">
    <property type="entry name" value="GGDEF"/>
    <property type="match status" value="1"/>
</dbReference>
<dbReference type="InterPro" id="IPR043128">
    <property type="entry name" value="Rev_trsase/Diguanyl_cyclase"/>
</dbReference>
<reference evidence="2 3" key="1">
    <citation type="journal article" date="2014" name="Genome Announc.">
        <title>Genome Sequence of Gammaproteobacterial Pseudohaliea rubra Type Strain DSM 19751, Isolated from Coastal Seawater of the Mediterranean Sea.</title>
        <authorList>
            <person name="Spring S."/>
            <person name="Fiebig A."/>
            <person name="Riedel T."/>
            <person name="Goker M."/>
            <person name="Klenk H.P."/>
        </authorList>
    </citation>
    <scope>NUCLEOTIDE SEQUENCE [LARGE SCALE GENOMIC DNA]</scope>
    <source>
        <strain evidence="2 3">DSM 19751</strain>
    </source>
</reference>
<keyword evidence="3" id="KW-1185">Reference proteome</keyword>
<dbReference type="InterPro" id="IPR029787">
    <property type="entry name" value="Nucleotide_cyclase"/>
</dbReference>
<dbReference type="OrthoDB" id="9776960at2"/>
<evidence type="ECO:0000313" key="3">
    <source>
        <dbReference type="Proteomes" id="UP000029640"/>
    </source>
</evidence>
<dbReference type="PANTHER" id="PTHR33121:SF79">
    <property type="entry name" value="CYCLIC DI-GMP PHOSPHODIESTERASE PDED-RELATED"/>
    <property type="match status" value="1"/>
</dbReference>
<dbReference type="RefSeq" id="WP_052094519.1">
    <property type="nucleotide sequence ID" value="NZ_KN234760.1"/>
</dbReference>
<dbReference type="EMBL" id="AUVB01000001">
    <property type="protein sequence ID" value="KGE05384.1"/>
    <property type="molecule type" value="Genomic_DNA"/>
</dbReference>
<evidence type="ECO:0000259" key="1">
    <source>
        <dbReference type="PROSITE" id="PS50887"/>
    </source>
</evidence>
<comment type="caution">
    <text evidence="2">The sequence shown here is derived from an EMBL/GenBank/DDBJ whole genome shotgun (WGS) entry which is preliminary data.</text>
</comment>
<dbReference type="InterPro" id="IPR050706">
    <property type="entry name" value="Cyclic-di-GMP_PDE-like"/>
</dbReference>
<dbReference type="PROSITE" id="PS50887">
    <property type="entry name" value="GGDEF"/>
    <property type="match status" value="1"/>
</dbReference>
<dbReference type="PANTHER" id="PTHR33121">
    <property type="entry name" value="CYCLIC DI-GMP PHOSPHODIESTERASE PDEF"/>
    <property type="match status" value="1"/>
</dbReference>
<dbReference type="STRING" id="1265313.HRUBRA_00064"/>
<dbReference type="AlphaFoldDB" id="A0A095X3B3"/>
<sequence length="345" mass="38407">MSVDRALFEHVLHAHQRLQGKLDFGQLVDFLVVELPRRLGLPAAELQLADPDGELAALLPERLLGQRCLQLAVDPFDLESLYLAVPQVEVVEFGDERMFRILAWDDKAGGAVLMPLIEAGHLLGSYHWGLRSPQWEAGRPDHELMRSLTQSISAAFVRIRQHQQADQYTLLDPVTAVGNQRAFRRALGRELARAGRFAQPISLLYLTLDEQEDLYRQYGEAACRFALKRVVQRLSSDLRETDSLSRIADDKFAVLLPACSEHHGHDIAERMCRDIEDFAIDDGRGGALYSTLSIGVVTWTPDTLPAENLERLSVLLQAEAETALAQAVLAGGNRVSMARLGVLMV</sequence>
<dbReference type="InterPro" id="IPR000160">
    <property type="entry name" value="GGDEF_dom"/>
</dbReference>